<dbReference type="Pfam" id="PF01544">
    <property type="entry name" value="CorA"/>
    <property type="match status" value="1"/>
</dbReference>
<feature type="transmembrane region" description="Helical" evidence="9">
    <location>
        <begin position="326"/>
        <end position="346"/>
    </location>
</feature>
<evidence type="ECO:0000256" key="3">
    <source>
        <dbReference type="ARBA" id="ARBA00022448"/>
    </source>
</evidence>
<dbReference type="InterPro" id="IPR002523">
    <property type="entry name" value="MgTranspt_CorA/ZnTranspt_ZntB"/>
</dbReference>
<protein>
    <submittedName>
        <fullName evidence="10">Magnesium/cobalt transporter CorA</fullName>
    </submittedName>
</protein>
<accession>A0ABN3I591</accession>
<keyword evidence="5 9" id="KW-0812">Transmembrane</keyword>
<dbReference type="SUPFAM" id="SSF144083">
    <property type="entry name" value="Magnesium transport protein CorA, transmembrane region"/>
    <property type="match status" value="1"/>
</dbReference>
<dbReference type="InterPro" id="IPR045861">
    <property type="entry name" value="CorA_cytoplasmic_dom"/>
</dbReference>
<evidence type="ECO:0000256" key="8">
    <source>
        <dbReference type="SAM" id="MobiDB-lite"/>
    </source>
</evidence>
<dbReference type="Gene3D" id="1.20.58.340">
    <property type="entry name" value="Magnesium transport protein CorA, transmembrane region"/>
    <property type="match status" value="2"/>
</dbReference>
<evidence type="ECO:0000256" key="7">
    <source>
        <dbReference type="ARBA" id="ARBA00023136"/>
    </source>
</evidence>
<reference evidence="10 11" key="1">
    <citation type="journal article" date="2019" name="Int. J. Syst. Evol. Microbiol.">
        <title>The Global Catalogue of Microorganisms (GCM) 10K type strain sequencing project: providing services to taxonomists for standard genome sequencing and annotation.</title>
        <authorList>
            <consortium name="The Broad Institute Genomics Platform"/>
            <consortium name="The Broad Institute Genome Sequencing Center for Infectious Disease"/>
            <person name="Wu L."/>
            <person name="Ma J."/>
        </authorList>
    </citation>
    <scope>NUCLEOTIDE SEQUENCE [LARGE SCALE GENOMIC DNA]</scope>
    <source>
        <strain evidence="10 11">JCM 6921</strain>
    </source>
</reference>
<comment type="caution">
    <text evidence="10">The sequence shown here is derived from an EMBL/GenBank/DDBJ whole genome shotgun (WGS) entry which is preliminary data.</text>
</comment>
<dbReference type="SUPFAM" id="SSF143865">
    <property type="entry name" value="CorA soluble domain-like"/>
    <property type="match status" value="1"/>
</dbReference>
<evidence type="ECO:0000256" key="6">
    <source>
        <dbReference type="ARBA" id="ARBA00022989"/>
    </source>
</evidence>
<dbReference type="EMBL" id="BAAATJ010000006">
    <property type="protein sequence ID" value="GAA2394028.1"/>
    <property type="molecule type" value="Genomic_DNA"/>
</dbReference>
<comment type="subcellular location">
    <subcellularLocation>
        <location evidence="1">Cell membrane</location>
        <topology evidence="1">Multi-pass membrane protein</topology>
    </subcellularLocation>
</comment>
<evidence type="ECO:0000313" key="11">
    <source>
        <dbReference type="Proteomes" id="UP001500058"/>
    </source>
</evidence>
<comment type="similarity">
    <text evidence="2">Belongs to the CorA metal ion transporter (MIT) (TC 1.A.35) family.</text>
</comment>
<organism evidence="10 11">
    <name type="scientific">Streptomyces glaucosporus</name>
    <dbReference type="NCBI Taxonomy" id="284044"/>
    <lineage>
        <taxon>Bacteria</taxon>
        <taxon>Bacillati</taxon>
        <taxon>Actinomycetota</taxon>
        <taxon>Actinomycetes</taxon>
        <taxon>Kitasatosporales</taxon>
        <taxon>Streptomycetaceae</taxon>
        <taxon>Streptomyces</taxon>
    </lineage>
</organism>
<feature type="region of interest" description="Disordered" evidence="8">
    <location>
        <begin position="1"/>
        <end position="20"/>
    </location>
</feature>
<dbReference type="Proteomes" id="UP001500058">
    <property type="component" value="Unassembled WGS sequence"/>
</dbReference>
<keyword evidence="7 9" id="KW-0472">Membrane</keyword>
<keyword evidence="4" id="KW-1003">Cell membrane</keyword>
<dbReference type="PANTHER" id="PTHR46494:SF1">
    <property type="entry name" value="CORA FAMILY METAL ION TRANSPORTER (EUROFUNG)"/>
    <property type="match status" value="1"/>
</dbReference>
<dbReference type="PANTHER" id="PTHR46494">
    <property type="entry name" value="CORA FAMILY METAL ION TRANSPORTER (EUROFUNG)"/>
    <property type="match status" value="1"/>
</dbReference>
<evidence type="ECO:0000256" key="9">
    <source>
        <dbReference type="SAM" id="Phobius"/>
    </source>
</evidence>
<evidence type="ECO:0000256" key="1">
    <source>
        <dbReference type="ARBA" id="ARBA00004651"/>
    </source>
</evidence>
<keyword evidence="3" id="KW-0813">Transport</keyword>
<evidence type="ECO:0000256" key="5">
    <source>
        <dbReference type="ARBA" id="ARBA00022692"/>
    </source>
</evidence>
<gene>
    <name evidence="10" type="primary">corA_1</name>
    <name evidence="10" type="ORF">GCM10010420_18900</name>
</gene>
<sequence>MAASVGEDRGTVLTRTASPVGHDGPVTVDCAIYRDGLRTEGPADPAGAVSAARAAGDAFLWIGLHEPSEEEFGSVAEAFGLHPLAVEDALSAHQRPKLEVYDDSLFLVLKPVGHDGAADTVETGELMLFLGDSFVVSVRHGGIDPLGRVRERLERDPGVLRHGPAAVVYAVSDAVVDHYVEVAAELHAALDALEERVFTPGGPDGRGAAGRIYAFKRRVLEFRRACGPLVEPMERLAGAGVPFVPERSRPFFRDVHDHLVRVNDQVEGLDRLLSDILSAHLAQVGVRQNDDLRRISAWAAVAAAPTMIAGVYGMNFSRMPELGHPLGYPAVTVLMAAVSAGLYLLFKRRGWL</sequence>
<keyword evidence="11" id="KW-1185">Reference proteome</keyword>
<dbReference type="Gene3D" id="3.30.460.20">
    <property type="entry name" value="CorA soluble domain-like"/>
    <property type="match status" value="1"/>
</dbReference>
<proteinExistence type="inferred from homology"/>
<evidence type="ECO:0000256" key="4">
    <source>
        <dbReference type="ARBA" id="ARBA00022475"/>
    </source>
</evidence>
<name>A0ABN3I591_9ACTN</name>
<keyword evidence="6 9" id="KW-1133">Transmembrane helix</keyword>
<feature type="transmembrane region" description="Helical" evidence="9">
    <location>
        <begin position="295"/>
        <end position="314"/>
    </location>
</feature>
<feature type="compositionally biased region" description="Basic and acidic residues" evidence="8">
    <location>
        <begin position="1"/>
        <end position="10"/>
    </location>
</feature>
<dbReference type="InterPro" id="IPR045863">
    <property type="entry name" value="CorA_TM1_TM2"/>
</dbReference>
<evidence type="ECO:0000256" key="2">
    <source>
        <dbReference type="ARBA" id="ARBA00009765"/>
    </source>
</evidence>
<dbReference type="CDD" id="cd12830">
    <property type="entry name" value="MtCorA-like"/>
    <property type="match status" value="1"/>
</dbReference>
<evidence type="ECO:0000313" key="10">
    <source>
        <dbReference type="EMBL" id="GAA2394028.1"/>
    </source>
</evidence>